<feature type="region of interest" description="Disordered" evidence="1">
    <location>
        <begin position="280"/>
        <end position="402"/>
    </location>
</feature>
<feature type="compositionally biased region" description="Low complexity" evidence="1">
    <location>
        <begin position="19"/>
        <end position="34"/>
    </location>
</feature>
<feature type="compositionally biased region" description="Polar residues" evidence="1">
    <location>
        <begin position="350"/>
        <end position="367"/>
    </location>
</feature>
<protein>
    <submittedName>
        <fullName evidence="5">Micronuclear linker histone polyprotein-like</fullName>
    </submittedName>
</protein>
<feature type="region of interest" description="Disordered" evidence="1">
    <location>
        <begin position="415"/>
        <end position="449"/>
    </location>
</feature>
<evidence type="ECO:0000313" key="2">
    <source>
        <dbReference type="EMBL" id="OAY85284.1"/>
    </source>
</evidence>
<name>A0A199W7I5_ANACO</name>
<evidence type="ECO:0000313" key="3">
    <source>
        <dbReference type="Proteomes" id="UP000092600"/>
    </source>
</evidence>
<dbReference type="Proteomes" id="UP000515123">
    <property type="component" value="Linkage group 2"/>
</dbReference>
<dbReference type="Gramene" id="Aco001351.1.mrna1">
    <property type="protein sequence ID" value="Aco001351.1.mrna1"/>
    <property type="gene ID" value="Aco001351.1.path1"/>
</dbReference>
<feature type="compositionally biased region" description="Basic and acidic residues" evidence="1">
    <location>
        <begin position="165"/>
        <end position="180"/>
    </location>
</feature>
<evidence type="ECO:0000313" key="5">
    <source>
        <dbReference type="RefSeq" id="XP_020083229.1"/>
    </source>
</evidence>
<dbReference type="AlphaFoldDB" id="A0A199W7I5"/>
<dbReference type="RefSeq" id="XP_020083229.1">
    <property type="nucleotide sequence ID" value="XM_020227640.1"/>
</dbReference>
<dbReference type="STRING" id="4615.A0A199W7I5"/>
<reference evidence="2 3" key="1">
    <citation type="journal article" date="2016" name="DNA Res.">
        <title>The draft genome of MD-2 pineapple using hybrid error correction of long reads.</title>
        <authorList>
            <person name="Redwan R.M."/>
            <person name="Saidin A."/>
            <person name="Kumar S.V."/>
        </authorList>
    </citation>
    <scope>NUCLEOTIDE SEQUENCE [LARGE SCALE GENOMIC DNA]</scope>
    <source>
        <strain evidence="3">cv. MD2</strain>
        <tissue evidence="2">Leaf</tissue>
    </source>
</reference>
<gene>
    <name evidence="5" type="primary">LOC109706688</name>
    <name evidence="2" type="ORF">ACMD2_04138</name>
</gene>
<dbReference type="OrthoDB" id="1917528at2759"/>
<dbReference type="EMBL" id="LSRQ01000111">
    <property type="protein sequence ID" value="OAY85284.1"/>
    <property type="molecule type" value="Genomic_DNA"/>
</dbReference>
<feature type="region of interest" description="Disordered" evidence="1">
    <location>
        <begin position="19"/>
        <end position="183"/>
    </location>
</feature>
<dbReference type="PANTHER" id="PTHR34112">
    <property type="entry name" value="C-JUN-AMINO-TERMINAL KINASE-INTERACTING PROTEIN"/>
    <property type="match status" value="1"/>
</dbReference>
<sequence length="539" mass="58533">MEKTELAFKPEWLKSSNASAANNASANHHSTISSHSDEHAVANSSRNRLSVFDRERNSSSSSRRSSSSNFSRSLDKDTSGKSRAYSSFGRSSRERERNKDRESRPVLVDNGYHDRSNSFITSRSERERSSSSMAAGRPVDSLYNGLGQNSANGVQSGGNITGARSFEKDFPSLGTKEKNGCPDVVGRVPSPGISDAIRKIYSGNGALAAAENWNSVLVNTPQASPDSQAPAILSTPTGLNMAETVAQAPLRDRTAPQLTIDTQRIDELTLKQCKQLIPVTPSTPKSLLSSSSEKLKNKGARGGESSGAPKIGRQLSPPPLNPALLHVRSDTTKPSQIGTFQVLNRDKNNDTSLSTKDGPTVSKVVNVSSLSPSASHLSLKSPTNQKPKVESKNEKRLHSQAKDRHEFFNFIRNKSLNSSSATPEQGPVSPSSSVVDSSDQSEFGVTNEKEGILSDSELKCSENGNCVKEDKEACEEFESPLPDNEEVSEPVDPEEEAFLRSLGWDENAVVDALTKEEIDAFNMMYKERKQSSKLLQMKI</sequence>
<reference evidence="5" key="2">
    <citation type="submission" date="2025-04" db="UniProtKB">
        <authorList>
            <consortium name="RefSeq"/>
        </authorList>
    </citation>
    <scope>IDENTIFICATION</scope>
    <source>
        <tissue evidence="5">Leaf</tissue>
    </source>
</reference>
<feature type="compositionally biased region" description="Basic and acidic residues" evidence="1">
    <location>
        <begin position="387"/>
        <end position="402"/>
    </location>
</feature>
<evidence type="ECO:0000313" key="4">
    <source>
        <dbReference type="Proteomes" id="UP000515123"/>
    </source>
</evidence>
<keyword evidence="4" id="KW-1185">Reference proteome</keyword>
<proteinExistence type="predicted"/>
<feature type="compositionally biased region" description="Low complexity" evidence="1">
    <location>
        <begin position="368"/>
        <end position="381"/>
    </location>
</feature>
<dbReference type="Proteomes" id="UP000092600">
    <property type="component" value="Unassembled WGS sequence"/>
</dbReference>
<accession>A0A199W7I5</accession>
<feature type="compositionally biased region" description="Low complexity" evidence="1">
    <location>
        <begin position="58"/>
        <end position="72"/>
    </location>
</feature>
<organism evidence="2 3">
    <name type="scientific">Ananas comosus</name>
    <name type="common">Pineapple</name>
    <name type="synonym">Ananas ananas</name>
    <dbReference type="NCBI Taxonomy" id="4615"/>
    <lineage>
        <taxon>Eukaryota</taxon>
        <taxon>Viridiplantae</taxon>
        <taxon>Streptophyta</taxon>
        <taxon>Embryophyta</taxon>
        <taxon>Tracheophyta</taxon>
        <taxon>Spermatophyta</taxon>
        <taxon>Magnoliopsida</taxon>
        <taxon>Liliopsida</taxon>
        <taxon>Poales</taxon>
        <taxon>Bromeliaceae</taxon>
        <taxon>Bromelioideae</taxon>
        <taxon>Ananas</taxon>
    </lineage>
</organism>
<feature type="compositionally biased region" description="Low complexity" evidence="1">
    <location>
        <begin position="427"/>
        <end position="438"/>
    </location>
</feature>
<dbReference type="GeneID" id="109706688"/>
<feature type="compositionally biased region" description="Basic and acidic residues" evidence="1">
    <location>
        <begin position="91"/>
        <end position="104"/>
    </location>
</feature>
<evidence type="ECO:0000256" key="1">
    <source>
        <dbReference type="SAM" id="MobiDB-lite"/>
    </source>
</evidence>
<dbReference type="PANTHER" id="PTHR34112:SF13">
    <property type="entry name" value="OS04G0448200 PROTEIN"/>
    <property type="match status" value="1"/>
</dbReference>
<feature type="compositionally biased region" description="Polar residues" evidence="1">
    <location>
        <begin position="332"/>
        <end position="342"/>
    </location>
</feature>